<dbReference type="EMBL" id="KI669566">
    <property type="protein sequence ID" value="ETN18333.1"/>
    <property type="molecule type" value="Genomic_DNA"/>
</dbReference>
<protein>
    <submittedName>
        <fullName evidence="1">Uncharacterized protein</fullName>
    </submittedName>
</protein>
<dbReference type="AlphaFoldDB" id="W2QZ13"/>
<name>W2QZ13_PHYN3</name>
<proteinExistence type="predicted"/>
<evidence type="ECO:0000313" key="1">
    <source>
        <dbReference type="EMBL" id="ETN18333.1"/>
    </source>
</evidence>
<dbReference type="OrthoDB" id="105235at2759"/>
<gene>
    <name evidence="1" type="ORF">PPTG_03971</name>
</gene>
<dbReference type="PANTHER" id="PTHR47169">
    <property type="entry name" value="OS01G0541250 PROTEIN"/>
    <property type="match status" value="1"/>
</dbReference>
<dbReference type="GeneID" id="20174098"/>
<dbReference type="PANTHER" id="PTHR47169:SF2">
    <property type="entry name" value="OS01G0541250 PROTEIN"/>
    <property type="match status" value="1"/>
</dbReference>
<sequence>MARATGIPDIPEETRQAIALYLAEWSACGRIKRGAASAAAKRFGCCRQQASKFFKERLKDLPTAKRGRPSPQVDTTRIARRVARVFATPLRRRWTLRALAHSAYIPKTTLLRYMSKQFVKRVTVRVKPTLSAEHKRRPVARLRYDNHRKCHFDGKIGIWPIVEETVTLRTSVNRPKGTVITKCIAVSREVYTKMLIDRVFPAVRAVWPGGKRRAIFVQQDNAGPHVVEYDPVVAAAGVQYGWTLKVRCQPPRSPDMSVLDLGFFNSIQSLQYQEATYTIDQPIATVDRAFKATTSTTLDHCFMTLQSVMETVIKHHGKNDNKF</sequence>
<reference evidence="2" key="1">
    <citation type="submission" date="2011-12" db="EMBL/GenBank/DDBJ databases">
        <authorList>
            <consortium name="The Broad Institute Genome Sequencing Platform"/>
            <person name="Russ C."/>
            <person name="Tyler B."/>
            <person name="Panabieres F."/>
            <person name="Shan W."/>
            <person name="Tripathy S."/>
            <person name="Grunwald N."/>
            <person name="Machado M."/>
            <person name="Young S.K."/>
            <person name="Zeng Q."/>
            <person name="Gargeya S."/>
            <person name="Fitzgerald M."/>
            <person name="Haas B."/>
            <person name="Abouelleil A."/>
            <person name="Alvarado L."/>
            <person name="Arachchi H.M."/>
            <person name="Berlin A."/>
            <person name="Chapman S.B."/>
            <person name="Gearin G."/>
            <person name="Goldberg J."/>
            <person name="Griggs A."/>
            <person name="Gujja S."/>
            <person name="Hansen M."/>
            <person name="Heiman D."/>
            <person name="Howarth C."/>
            <person name="Larimer J."/>
            <person name="Lui A."/>
            <person name="MacDonald P.J.P."/>
            <person name="McCowen C."/>
            <person name="Montmayeur A."/>
            <person name="Murphy C."/>
            <person name="Neiman D."/>
            <person name="Pearson M."/>
            <person name="Priest M."/>
            <person name="Roberts A."/>
            <person name="Saif S."/>
            <person name="Shea T."/>
            <person name="Sisk P."/>
            <person name="Stolte C."/>
            <person name="Sykes S."/>
            <person name="Wortman J."/>
            <person name="Nusbaum C."/>
            <person name="Birren B."/>
        </authorList>
    </citation>
    <scope>NUCLEOTIDE SEQUENCE [LARGE SCALE GENOMIC DNA]</scope>
    <source>
        <strain evidence="2">INRA-310</strain>
    </source>
</reference>
<accession>W2QZ13</accession>
<dbReference type="GO" id="GO:0003676">
    <property type="term" value="F:nucleic acid binding"/>
    <property type="evidence" value="ECO:0007669"/>
    <property type="project" value="InterPro"/>
</dbReference>
<evidence type="ECO:0000313" key="2">
    <source>
        <dbReference type="Proteomes" id="UP000018817"/>
    </source>
</evidence>
<dbReference type="STRING" id="761204.W2QZ13"/>
<reference evidence="1 2" key="2">
    <citation type="submission" date="2013-11" db="EMBL/GenBank/DDBJ databases">
        <title>The Genome Sequence of Phytophthora parasitica INRA-310.</title>
        <authorList>
            <consortium name="The Broad Institute Genomics Platform"/>
            <person name="Russ C."/>
            <person name="Tyler B."/>
            <person name="Panabieres F."/>
            <person name="Shan W."/>
            <person name="Tripathy S."/>
            <person name="Grunwald N."/>
            <person name="Machado M."/>
            <person name="Johnson C.S."/>
            <person name="Arredondo F."/>
            <person name="Hong C."/>
            <person name="Coffey M."/>
            <person name="Young S.K."/>
            <person name="Zeng Q."/>
            <person name="Gargeya S."/>
            <person name="Fitzgerald M."/>
            <person name="Abouelleil A."/>
            <person name="Alvarado L."/>
            <person name="Chapman S.B."/>
            <person name="Gainer-Dewar J."/>
            <person name="Goldberg J."/>
            <person name="Griggs A."/>
            <person name="Gujja S."/>
            <person name="Hansen M."/>
            <person name="Howarth C."/>
            <person name="Imamovic A."/>
            <person name="Ireland A."/>
            <person name="Larimer J."/>
            <person name="McCowan C."/>
            <person name="Murphy C."/>
            <person name="Pearson M."/>
            <person name="Poon T.W."/>
            <person name="Priest M."/>
            <person name="Roberts A."/>
            <person name="Saif S."/>
            <person name="Shea T."/>
            <person name="Sykes S."/>
            <person name="Wortman J."/>
            <person name="Nusbaum C."/>
            <person name="Birren B."/>
        </authorList>
    </citation>
    <scope>NUCLEOTIDE SEQUENCE [LARGE SCALE GENOMIC DNA]</scope>
    <source>
        <strain evidence="1 2">INRA-310</strain>
    </source>
</reference>
<dbReference type="InterPro" id="IPR036397">
    <property type="entry name" value="RNaseH_sf"/>
</dbReference>
<dbReference type="RefSeq" id="XP_008896024.1">
    <property type="nucleotide sequence ID" value="XM_008897776.1"/>
</dbReference>
<dbReference type="VEuPathDB" id="FungiDB:PPTG_03971"/>
<dbReference type="Proteomes" id="UP000018817">
    <property type="component" value="Unassembled WGS sequence"/>
</dbReference>
<dbReference type="Gene3D" id="3.30.420.10">
    <property type="entry name" value="Ribonuclease H-like superfamily/Ribonuclease H"/>
    <property type="match status" value="1"/>
</dbReference>
<organism evidence="1 2">
    <name type="scientific">Phytophthora nicotianae (strain INRA-310)</name>
    <name type="common">Phytophthora parasitica</name>
    <dbReference type="NCBI Taxonomy" id="761204"/>
    <lineage>
        <taxon>Eukaryota</taxon>
        <taxon>Sar</taxon>
        <taxon>Stramenopiles</taxon>
        <taxon>Oomycota</taxon>
        <taxon>Peronosporomycetes</taxon>
        <taxon>Peronosporales</taxon>
        <taxon>Peronosporaceae</taxon>
        <taxon>Phytophthora</taxon>
    </lineage>
</organism>